<comment type="caution">
    <text evidence="2">The sequence shown here is derived from an EMBL/GenBank/DDBJ whole genome shotgun (WGS) entry which is preliminary data.</text>
</comment>
<feature type="compositionally biased region" description="Basic and acidic residues" evidence="1">
    <location>
        <begin position="224"/>
        <end position="233"/>
    </location>
</feature>
<feature type="compositionally biased region" description="Basic and acidic residues" evidence="1">
    <location>
        <begin position="454"/>
        <end position="464"/>
    </location>
</feature>
<feature type="region of interest" description="Disordered" evidence="1">
    <location>
        <begin position="111"/>
        <end position="137"/>
    </location>
</feature>
<feature type="compositionally biased region" description="Polar residues" evidence="1">
    <location>
        <begin position="250"/>
        <end position="263"/>
    </location>
</feature>
<keyword evidence="3" id="KW-1185">Reference proteome</keyword>
<feature type="region of interest" description="Disordered" evidence="1">
    <location>
        <begin position="224"/>
        <end position="292"/>
    </location>
</feature>
<dbReference type="EMBL" id="BLXT01005251">
    <property type="protein sequence ID" value="GFO21230.1"/>
    <property type="molecule type" value="Genomic_DNA"/>
</dbReference>
<feature type="compositionally biased region" description="Basic and acidic residues" evidence="1">
    <location>
        <begin position="614"/>
        <end position="628"/>
    </location>
</feature>
<gene>
    <name evidence="2" type="ORF">PoB_004773500</name>
</gene>
<evidence type="ECO:0000313" key="2">
    <source>
        <dbReference type="EMBL" id="GFO21230.1"/>
    </source>
</evidence>
<accession>A0AAV4BP38</accession>
<reference evidence="2 3" key="1">
    <citation type="journal article" date="2021" name="Elife">
        <title>Chloroplast acquisition without the gene transfer in kleptoplastic sea slugs, Plakobranchus ocellatus.</title>
        <authorList>
            <person name="Maeda T."/>
            <person name="Takahashi S."/>
            <person name="Yoshida T."/>
            <person name="Shimamura S."/>
            <person name="Takaki Y."/>
            <person name="Nagai Y."/>
            <person name="Toyoda A."/>
            <person name="Suzuki Y."/>
            <person name="Arimoto A."/>
            <person name="Ishii H."/>
            <person name="Satoh N."/>
            <person name="Nishiyama T."/>
            <person name="Hasebe M."/>
            <person name="Maruyama T."/>
            <person name="Minagawa J."/>
            <person name="Obokata J."/>
            <person name="Shigenobu S."/>
        </authorList>
    </citation>
    <scope>NUCLEOTIDE SEQUENCE [LARGE SCALE GENOMIC DNA]</scope>
</reference>
<name>A0AAV4BP38_9GAST</name>
<evidence type="ECO:0000256" key="1">
    <source>
        <dbReference type="SAM" id="MobiDB-lite"/>
    </source>
</evidence>
<evidence type="ECO:0000313" key="3">
    <source>
        <dbReference type="Proteomes" id="UP000735302"/>
    </source>
</evidence>
<feature type="region of interest" description="Disordered" evidence="1">
    <location>
        <begin position="442"/>
        <end position="465"/>
    </location>
</feature>
<sequence length="740" mass="85332">MVTQLGFTESEKMPKLVFDPKGRYCWEANFNPVLRMSHNAIASVMFKMDVERAKYNTTIKRLDGDAKTELRITQREMEQVKRELQELKAYQKVAQMTAFYKFDPELKRRARAREEKERQRQLEDEEEQAARDLEALREQERDEIRKRLEKRQREEEGQRRGIDYSNMLILSRKQSIADGSDAELAAVQRHKRRLSSTGNVFVTLKDIVDNDNVLQRHSHDILNGRRPSKEMAPVREMSLSPSVPRHRGSNVMSTSTPDLSNTLEHIASRRGSREAFVSSPQQLEGRDCDGDAQEGESHVLNVLKSNRRRSRIGSINSLVQQVIQERSVSDNPITPGQYDECDTIEEKRPANVFITNIPEFEEETQIEKSACSPQNDQNIDSGKIALLKNSKNKEPTSQVSSDEDEANKVKKKPLQILKPITSTQSNRQGLFEILGQLQTKKNSTVEETELSSVGKEEHLSRDSDLTQARVPATTNKPNPLRGLARFKEIVSTVSKKNRDAKEDSVARIKKLTAAVIMANCSAQGKLPSAFMLHQLAPAFKNAARKRAPKLETVHKDPGSLRLRPLEMPKSVQRQHERKFKELMATINGAVHWKVRALRENTGTLNPRQLRRQKREQEREQQDQEDKQTEAQTSQQQQQQQQQQRQQGQQWQQQEQERRKLRPAVAVRPRRECLVLPGDCTTTWSLKKFVQREVKEVLASWQPENARKLRSQRLKGRMEDLDTLTRKNYRDALNLETKQIA</sequence>
<feature type="region of interest" description="Disordered" evidence="1">
    <location>
        <begin position="386"/>
        <end position="409"/>
    </location>
</feature>
<feature type="region of interest" description="Disordered" evidence="1">
    <location>
        <begin position="597"/>
        <end position="662"/>
    </location>
</feature>
<protein>
    <submittedName>
        <fullName evidence="2">Uncharacterized protein</fullName>
    </submittedName>
</protein>
<proteinExistence type="predicted"/>
<organism evidence="2 3">
    <name type="scientific">Plakobranchus ocellatus</name>
    <dbReference type="NCBI Taxonomy" id="259542"/>
    <lineage>
        <taxon>Eukaryota</taxon>
        <taxon>Metazoa</taxon>
        <taxon>Spiralia</taxon>
        <taxon>Lophotrochozoa</taxon>
        <taxon>Mollusca</taxon>
        <taxon>Gastropoda</taxon>
        <taxon>Heterobranchia</taxon>
        <taxon>Euthyneura</taxon>
        <taxon>Panpulmonata</taxon>
        <taxon>Sacoglossa</taxon>
        <taxon>Placobranchoidea</taxon>
        <taxon>Plakobranchidae</taxon>
        <taxon>Plakobranchus</taxon>
    </lineage>
</organism>
<feature type="compositionally biased region" description="Low complexity" evidence="1">
    <location>
        <begin position="629"/>
        <end position="653"/>
    </location>
</feature>
<dbReference type="Proteomes" id="UP000735302">
    <property type="component" value="Unassembled WGS sequence"/>
</dbReference>
<dbReference type="AlphaFoldDB" id="A0AAV4BP38"/>